<feature type="transmembrane region" description="Helical" evidence="1">
    <location>
        <begin position="122"/>
        <end position="142"/>
    </location>
</feature>
<feature type="transmembrane region" description="Helical" evidence="1">
    <location>
        <begin position="63"/>
        <end position="83"/>
    </location>
</feature>
<keyword evidence="1" id="KW-0472">Membrane</keyword>
<dbReference type="EMBL" id="JAGPNK010000035">
    <property type="protein sequence ID" value="KAH7303351.1"/>
    <property type="molecule type" value="Genomic_DNA"/>
</dbReference>
<feature type="transmembrane region" description="Helical" evidence="1">
    <location>
        <begin position="12"/>
        <end position="30"/>
    </location>
</feature>
<proteinExistence type="predicted"/>
<reference evidence="2" key="1">
    <citation type="journal article" date="2021" name="Nat. Commun.">
        <title>Genetic determinants of endophytism in the Arabidopsis root mycobiome.</title>
        <authorList>
            <person name="Mesny F."/>
            <person name="Miyauchi S."/>
            <person name="Thiergart T."/>
            <person name="Pickel B."/>
            <person name="Atanasova L."/>
            <person name="Karlsson M."/>
            <person name="Huettel B."/>
            <person name="Barry K.W."/>
            <person name="Haridas S."/>
            <person name="Chen C."/>
            <person name="Bauer D."/>
            <person name="Andreopoulos W."/>
            <person name="Pangilinan J."/>
            <person name="LaButti K."/>
            <person name="Riley R."/>
            <person name="Lipzen A."/>
            <person name="Clum A."/>
            <person name="Drula E."/>
            <person name="Henrissat B."/>
            <person name="Kohler A."/>
            <person name="Grigoriev I.V."/>
            <person name="Martin F.M."/>
            <person name="Hacquard S."/>
        </authorList>
    </citation>
    <scope>NUCLEOTIDE SEQUENCE</scope>
    <source>
        <strain evidence="2">MPI-CAGE-CH-0235</strain>
    </source>
</reference>
<organism evidence="2 3">
    <name type="scientific">Stachybotrys elegans</name>
    <dbReference type="NCBI Taxonomy" id="80388"/>
    <lineage>
        <taxon>Eukaryota</taxon>
        <taxon>Fungi</taxon>
        <taxon>Dikarya</taxon>
        <taxon>Ascomycota</taxon>
        <taxon>Pezizomycotina</taxon>
        <taxon>Sordariomycetes</taxon>
        <taxon>Hypocreomycetidae</taxon>
        <taxon>Hypocreales</taxon>
        <taxon>Stachybotryaceae</taxon>
        <taxon>Stachybotrys</taxon>
    </lineage>
</organism>
<protein>
    <submittedName>
        <fullName evidence="2">Uncharacterized protein</fullName>
    </submittedName>
</protein>
<evidence type="ECO:0000313" key="3">
    <source>
        <dbReference type="Proteomes" id="UP000813444"/>
    </source>
</evidence>
<evidence type="ECO:0000256" key="1">
    <source>
        <dbReference type="SAM" id="Phobius"/>
    </source>
</evidence>
<feature type="transmembrane region" description="Helical" evidence="1">
    <location>
        <begin position="95"/>
        <end position="116"/>
    </location>
</feature>
<gene>
    <name evidence="2" type="ORF">B0I35DRAFT_455242</name>
</gene>
<sequence length="150" mass="17103">MILEIDKNIALYYFVIVGFLSWLLLAGFLISPSTYASLRQSPVLDDSGYVAESVMHAVRNVPLIYIASFSCLIAACGLGFLWWRWRHNYIWVNRYIVIPTLMNSIMGFGTTLLNIYTSIIGTWMMASAALSVFYGCTVFPRLRRETWVPV</sequence>
<dbReference type="AlphaFoldDB" id="A0A8K0SCX1"/>
<keyword evidence="1" id="KW-1133">Transmembrane helix</keyword>
<dbReference type="OrthoDB" id="3254104at2759"/>
<evidence type="ECO:0000313" key="2">
    <source>
        <dbReference type="EMBL" id="KAH7303351.1"/>
    </source>
</evidence>
<name>A0A8K0SCX1_9HYPO</name>
<comment type="caution">
    <text evidence="2">The sequence shown here is derived from an EMBL/GenBank/DDBJ whole genome shotgun (WGS) entry which is preliminary data.</text>
</comment>
<accession>A0A8K0SCX1</accession>
<keyword evidence="1" id="KW-0812">Transmembrane</keyword>
<keyword evidence="3" id="KW-1185">Reference proteome</keyword>
<dbReference type="Proteomes" id="UP000813444">
    <property type="component" value="Unassembled WGS sequence"/>
</dbReference>